<proteinExistence type="predicted"/>
<reference evidence="9" key="1">
    <citation type="submission" date="2015-01" db="EMBL/GenBank/DDBJ databases">
        <authorList>
            <person name="Midha S."/>
            <person name="Anil M.G."/>
            <person name="Mishra D."/>
            <person name="Brahma K."/>
            <person name="Laha G.S."/>
            <person name="Sundaram R.M."/>
            <person name="Sonti R.V."/>
            <person name="Patil P.B."/>
        </authorList>
    </citation>
    <scope>NUCLEOTIDE SEQUENCE</scope>
    <source>
        <strain evidence="9">IXO792</strain>
    </source>
</reference>
<feature type="signal peptide" evidence="7">
    <location>
        <begin position="1"/>
        <end position="33"/>
    </location>
</feature>
<evidence type="ECO:0000313" key="9">
    <source>
        <dbReference type="EMBL" id="UXW01879.1"/>
    </source>
</evidence>
<dbReference type="Gene3D" id="2.60.40.1120">
    <property type="entry name" value="Carboxypeptidase-like, regulatory domain"/>
    <property type="match status" value="1"/>
</dbReference>
<dbReference type="EMBL" id="CP047493">
    <property type="protein sequence ID" value="UXW01879.1"/>
    <property type="molecule type" value="Genomic_DNA"/>
</dbReference>
<dbReference type="PANTHER" id="PTHR30069:SF46">
    <property type="entry name" value="OAR PROTEIN"/>
    <property type="match status" value="1"/>
</dbReference>
<name>A0AAJ5MCV2_XANOO</name>
<accession>A0AAJ5MCV2</accession>
<evidence type="ECO:0000256" key="4">
    <source>
        <dbReference type="ARBA" id="ARBA00022692"/>
    </source>
</evidence>
<dbReference type="Proteomes" id="UP000187097">
    <property type="component" value="Chromosome"/>
</dbReference>
<dbReference type="Pfam" id="PF13620">
    <property type="entry name" value="CarboxypepD_reg"/>
    <property type="match status" value="1"/>
</dbReference>
<reference evidence="9" key="2">
    <citation type="submission" date="2020-01" db="EMBL/GenBank/DDBJ databases">
        <title>Complete genome investigation of Xanthomonas oryzae strains.</title>
        <authorList>
            <person name="Kaur A."/>
            <person name="Bansal K."/>
            <person name="Patil P.B."/>
        </authorList>
    </citation>
    <scope>NUCLEOTIDE SEQUENCE</scope>
    <source>
        <strain evidence="9">IXO792</strain>
    </source>
</reference>
<keyword evidence="9" id="KW-0675">Receptor</keyword>
<dbReference type="RefSeq" id="WP_075239349.1">
    <property type="nucleotide sequence ID" value="NZ_CP040604.1"/>
</dbReference>
<organism evidence="9 10">
    <name type="scientific">Xanthomonas oryzae pv. oryzae</name>
    <dbReference type="NCBI Taxonomy" id="64187"/>
    <lineage>
        <taxon>Bacteria</taxon>
        <taxon>Pseudomonadati</taxon>
        <taxon>Pseudomonadota</taxon>
        <taxon>Gammaproteobacteria</taxon>
        <taxon>Lysobacterales</taxon>
        <taxon>Lysobacteraceae</taxon>
        <taxon>Xanthomonas</taxon>
    </lineage>
</organism>
<evidence type="ECO:0000256" key="6">
    <source>
        <dbReference type="ARBA" id="ARBA00023237"/>
    </source>
</evidence>
<keyword evidence="7" id="KW-0732">Signal</keyword>
<dbReference type="PANTHER" id="PTHR30069">
    <property type="entry name" value="TONB-DEPENDENT OUTER MEMBRANE RECEPTOR"/>
    <property type="match status" value="1"/>
</dbReference>
<dbReference type="GO" id="GO:0030246">
    <property type="term" value="F:carbohydrate binding"/>
    <property type="evidence" value="ECO:0007669"/>
    <property type="project" value="InterPro"/>
</dbReference>
<dbReference type="SUPFAM" id="SSF49452">
    <property type="entry name" value="Starch-binding domain-like"/>
    <property type="match status" value="1"/>
</dbReference>
<keyword evidence="3" id="KW-1134">Transmembrane beta strand</keyword>
<evidence type="ECO:0000256" key="1">
    <source>
        <dbReference type="ARBA" id="ARBA00004571"/>
    </source>
</evidence>
<keyword evidence="2" id="KW-0813">Transport</keyword>
<sequence length="1001" mass="109171">MRHHHPHSAGPARKLLRCALASCLLLGAAPAFAQSTAATIRGQVTIDAAPAAQAQVTATNLATGLTRSVQVSNGGYSVGGLPPGSYRIDVTANGQTSSQNVTVQVGQTATLNLGVGGEPATAAGGNATTLDAVQVKAPPVLVETRTSENVTYISNVQIQNLPRATRNFLELADTVPNVQFTRKANGTTKVRTGATSAEGTNVYIDGVSQNNYVLTGGVSGQDSSRGNPFPQSAIGEYKVITSNYKAEFDQVSGAAIFDQVSGAAIVASSKSGTNDFHGSFFWDTSNDSWREESPLEKKAGVRDDFEETQYGATFSGPILKDKAHFFIAYEAKEYTTPNVVIPGSIYSDRVDQLPVQLQPLVVTSSTPFKEDLYFGKIDWTIGQNNLFELTGKYRKEDELNDVGQTATYEHGSINGQEEKRANLRWQYSGANVLNEANLSYESAFWNQAPINNGNGYILSYPPVRGNETDILAAGAGSSFQRKGQKGWTFQDDLTLNSLEWHCAHTVKMGVKFKSIDLDSTQFNPVNPQYYYNILTDVETPYRVRFGAPLVEGGGSVVSKNKQYGIYLQDDWEVNEHWTLNLGVRYDYEQTPAFLDSVTPSDVASALQNWPNLRNANYTINDFISSGNNRQAFKNAWQPRLGASYDLFGDQAHVIYGGAGRAYDRNIFDYLALEQLNNSFKSYSYYVTSANNGACLGDPCTAWNPAYNNQEGLNTLTDNSTGGGGREVYLIDNNLKTPYSDQFSIGMRNMVPLWGQDWSTDVTLSRIESHDGFAFVRGNRLPDGAFFQPGTISGAPTDGPNGYSAIVLGTNGVETGNTQLALQVEKPFDEASGWGLTVAYTYSDAKENRQFGEHYALDRERIQDYGWREAGGIPNNRLVVTGIYELPYEITLSGKLSLASQTARYGQNCLAGNDQCEIIQFKPDGTLGDKEFSIAANKEWDTGGGVKFNVRADILNVFNWVNYATFNGDTGTLQDLNTAYGTPTGVLASPMRTFRLAFGLNW</sequence>
<gene>
    <name evidence="9" type="ORF">IXO792_13510</name>
</gene>
<dbReference type="GO" id="GO:0044718">
    <property type="term" value="P:siderophore transmembrane transport"/>
    <property type="evidence" value="ECO:0007669"/>
    <property type="project" value="TreeGrafter"/>
</dbReference>
<dbReference type="InterPro" id="IPR036942">
    <property type="entry name" value="Beta-barrel_TonB_sf"/>
</dbReference>
<feature type="domain" description="TonB-dependent transporter Oar-like beta-barrel" evidence="8">
    <location>
        <begin position="361"/>
        <end position="887"/>
    </location>
</feature>
<keyword evidence="4" id="KW-0812">Transmembrane</keyword>
<dbReference type="Pfam" id="PF25183">
    <property type="entry name" value="OMP_b-brl_4"/>
    <property type="match status" value="2"/>
</dbReference>
<dbReference type="GO" id="GO:0009279">
    <property type="term" value="C:cell outer membrane"/>
    <property type="evidence" value="ECO:0007669"/>
    <property type="project" value="UniProtKB-SubCell"/>
</dbReference>
<dbReference type="Gene3D" id="2.170.130.10">
    <property type="entry name" value="TonB-dependent receptor, plug domain"/>
    <property type="match status" value="1"/>
</dbReference>
<dbReference type="InterPro" id="IPR039426">
    <property type="entry name" value="TonB-dep_rcpt-like"/>
</dbReference>
<dbReference type="GO" id="GO:0015344">
    <property type="term" value="F:siderophore uptake transmembrane transporter activity"/>
    <property type="evidence" value="ECO:0007669"/>
    <property type="project" value="TreeGrafter"/>
</dbReference>
<dbReference type="AlphaFoldDB" id="A0AAJ5MCV2"/>
<feature type="domain" description="TonB-dependent transporter Oar-like beta-barrel" evidence="8">
    <location>
        <begin position="269"/>
        <end position="339"/>
    </location>
</feature>
<keyword evidence="5" id="KW-0472">Membrane</keyword>
<evidence type="ECO:0000313" key="10">
    <source>
        <dbReference type="Proteomes" id="UP000187097"/>
    </source>
</evidence>
<dbReference type="SUPFAM" id="SSF56935">
    <property type="entry name" value="Porins"/>
    <property type="match status" value="1"/>
</dbReference>
<evidence type="ECO:0000256" key="2">
    <source>
        <dbReference type="ARBA" id="ARBA00022448"/>
    </source>
</evidence>
<keyword evidence="6" id="KW-0998">Cell outer membrane</keyword>
<evidence type="ECO:0000256" key="5">
    <source>
        <dbReference type="ARBA" id="ARBA00023136"/>
    </source>
</evidence>
<dbReference type="InterPro" id="IPR013784">
    <property type="entry name" value="Carb-bd-like_fold"/>
</dbReference>
<evidence type="ECO:0000259" key="8">
    <source>
        <dbReference type="Pfam" id="PF25183"/>
    </source>
</evidence>
<dbReference type="Gene3D" id="2.40.170.20">
    <property type="entry name" value="TonB-dependent receptor, beta-barrel domain"/>
    <property type="match status" value="1"/>
</dbReference>
<dbReference type="InterPro" id="IPR057601">
    <property type="entry name" value="Oar-like_b-barrel"/>
</dbReference>
<evidence type="ECO:0000256" key="7">
    <source>
        <dbReference type="SAM" id="SignalP"/>
    </source>
</evidence>
<dbReference type="InterPro" id="IPR037066">
    <property type="entry name" value="Plug_dom_sf"/>
</dbReference>
<feature type="chain" id="PRO_5042575127" evidence="7">
    <location>
        <begin position="34"/>
        <end position="1001"/>
    </location>
</feature>
<comment type="subcellular location">
    <subcellularLocation>
        <location evidence="1">Cell outer membrane</location>
        <topology evidence="1">Multi-pass membrane protein</topology>
    </subcellularLocation>
</comment>
<evidence type="ECO:0000256" key="3">
    <source>
        <dbReference type="ARBA" id="ARBA00022452"/>
    </source>
</evidence>
<protein>
    <submittedName>
        <fullName evidence="9">TonB-dependent receptor</fullName>
    </submittedName>
</protein>